<feature type="compositionally biased region" description="Polar residues" evidence="1">
    <location>
        <begin position="33"/>
        <end position="43"/>
    </location>
</feature>
<evidence type="ECO:0000313" key="3">
    <source>
        <dbReference type="EMBL" id="KFE63980.1"/>
    </source>
</evidence>
<feature type="signal peptide" evidence="2">
    <location>
        <begin position="1"/>
        <end position="19"/>
    </location>
</feature>
<reference evidence="3 4" key="1">
    <citation type="submission" date="2014-04" db="EMBL/GenBank/DDBJ databases">
        <title>Genome assembly of Hyalangium minutum DSM 14724.</title>
        <authorList>
            <person name="Sharma G."/>
            <person name="Subramanian S."/>
        </authorList>
    </citation>
    <scope>NUCLEOTIDE SEQUENCE [LARGE SCALE GENOMIC DNA]</scope>
    <source>
        <strain evidence="3 4">DSM 14724</strain>
    </source>
</reference>
<feature type="chain" id="PRO_5001799346" evidence="2">
    <location>
        <begin position="20"/>
        <end position="96"/>
    </location>
</feature>
<dbReference type="STRING" id="394096.DB31_2392"/>
<dbReference type="Proteomes" id="UP000028725">
    <property type="component" value="Unassembled WGS sequence"/>
</dbReference>
<evidence type="ECO:0000313" key="4">
    <source>
        <dbReference type="Proteomes" id="UP000028725"/>
    </source>
</evidence>
<accession>A0A085W8G7</accession>
<gene>
    <name evidence="3" type="ORF">DB31_2392</name>
</gene>
<evidence type="ECO:0000256" key="1">
    <source>
        <dbReference type="SAM" id="MobiDB-lite"/>
    </source>
</evidence>
<dbReference type="EMBL" id="JMCB01000015">
    <property type="protein sequence ID" value="KFE63980.1"/>
    <property type="molecule type" value="Genomic_DNA"/>
</dbReference>
<keyword evidence="4" id="KW-1185">Reference proteome</keyword>
<sequence length="96" mass="10368">MKRMLLMVAMTLSIGVSYAGDTSSARVNPVPSDASTASQQLVSLPQQAPSEEIPACFPQPCSRCYAKINACKEACNGDPECILDCDSFNECQYCCY</sequence>
<dbReference type="RefSeq" id="WP_044195144.1">
    <property type="nucleotide sequence ID" value="NZ_JMCB01000015.1"/>
</dbReference>
<comment type="caution">
    <text evidence="3">The sequence shown here is derived from an EMBL/GenBank/DDBJ whole genome shotgun (WGS) entry which is preliminary data.</text>
</comment>
<protein>
    <submittedName>
        <fullName evidence="3">Uncharacterized protein</fullName>
    </submittedName>
</protein>
<name>A0A085W8G7_9BACT</name>
<proteinExistence type="predicted"/>
<organism evidence="3 4">
    <name type="scientific">Hyalangium minutum</name>
    <dbReference type="NCBI Taxonomy" id="394096"/>
    <lineage>
        <taxon>Bacteria</taxon>
        <taxon>Pseudomonadati</taxon>
        <taxon>Myxococcota</taxon>
        <taxon>Myxococcia</taxon>
        <taxon>Myxococcales</taxon>
        <taxon>Cystobacterineae</taxon>
        <taxon>Archangiaceae</taxon>
        <taxon>Hyalangium</taxon>
    </lineage>
</organism>
<dbReference type="AlphaFoldDB" id="A0A085W8G7"/>
<evidence type="ECO:0000256" key="2">
    <source>
        <dbReference type="SAM" id="SignalP"/>
    </source>
</evidence>
<feature type="region of interest" description="Disordered" evidence="1">
    <location>
        <begin position="21"/>
        <end position="43"/>
    </location>
</feature>
<keyword evidence="2" id="KW-0732">Signal</keyword>